<name>A0A1L3MTA9_9BACI</name>
<accession>A0A1L3MTA9</accession>
<proteinExistence type="predicted"/>
<evidence type="ECO:0000313" key="2">
    <source>
        <dbReference type="Proteomes" id="UP000181936"/>
    </source>
</evidence>
<dbReference type="EMBL" id="CP016020">
    <property type="protein sequence ID" value="APH05581.1"/>
    <property type="molecule type" value="Genomic_DNA"/>
</dbReference>
<dbReference type="RefSeq" id="WP_072580373.1">
    <property type="nucleotide sequence ID" value="NZ_CP016020.1"/>
</dbReference>
<gene>
    <name evidence="1" type="ORF">A9C19_12925</name>
</gene>
<dbReference type="OrthoDB" id="2937529at2"/>
<dbReference type="Proteomes" id="UP000181936">
    <property type="component" value="Chromosome"/>
</dbReference>
<dbReference type="AlphaFoldDB" id="A0A1L3MTA9"/>
<keyword evidence="2" id="KW-1185">Reference proteome</keyword>
<evidence type="ECO:0000313" key="1">
    <source>
        <dbReference type="EMBL" id="APH05581.1"/>
    </source>
</evidence>
<organism evidence="1 2">
    <name type="scientific">Bacillus weihaiensis</name>
    <dbReference type="NCBI Taxonomy" id="1547283"/>
    <lineage>
        <taxon>Bacteria</taxon>
        <taxon>Bacillati</taxon>
        <taxon>Bacillota</taxon>
        <taxon>Bacilli</taxon>
        <taxon>Bacillales</taxon>
        <taxon>Bacillaceae</taxon>
        <taxon>Bacillus</taxon>
    </lineage>
</organism>
<dbReference type="KEGG" id="bwh:A9C19_12925"/>
<protein>
    <submittedName>
        <fullName evidence="1">Uncharacterized protein</fullName>
    </submittedName>
</protein>
<sequence length="95" mass="11030">MHIKLIAFKEDTYHSVTSIYYLNLSEPKHQQLHMAIFTNENLEILTCYNPTTHTYEEITTMFPKQHLTHLSAQIRSQIVSPKLSTTTRKVNLPSA</sequence>
<reference evidence="1 2" key="1">
    <citation type="journal article" date="2016" name="Sci. Rep.">
        <title>Complete genome sequence and transcriptomic analysis of a novel marine strain Bacillus weihaiensis reveals the mechanism of brown algae degradation.</title>
        <authorList>
            <person name="Zhu Y."/>
            <person name="Chen P."/>
            <person name="Bao Y."/>
            <person name="Men Y."/>
            <person name="Zeng Y."/>
            <person name="Yang J."/>
            <person name="Sun J."/>
            <person name="Sun Y."/>
        </authorList>
    </citation>
    <scope>NUCLEOTIDE SEQUENCE [LARGE SCALE GENOMIC DNA]</scope>
    <source>
        <strain evidence="1 2">Alg07</strain>
    </source>
</reference>